<feature type="transmembrane region" description="Helical" evidence="8">
    <location>
        <begin position="82"/>
        <end position="107"/>
    </location>
</feature>
<feature type="transmembrane region" description="Helical" evidence="8">
    <location>
        <begin position="305"/>
        <end position="322"/>
    </location>
</feature>
<feature type="transmembrane region" description="Helical" evidence="8">
    <location>
        <begin position="209"/>
        <end position="231"/>
    </location>
</feature>
<gene>
    <name evidence="9" type="ORF">GFC01_12640</name>
</gene>
<evidence type="ECO:0000256" key="8">
    <source>
        <dbReference type="SAM" id="Phobius"/>
    </source>
</evidence>
<name>A0A6N7IUG7_9FIRM</name>
<comment type="caution">
    <text evidence="9">The sequence shown here is derived from an EMBL/GenBank/DDBJ whole genome shotgun (WGS) entry which is preliminary data.</text>
</comment>
<evidence type="ECO:0000256" key="4">
    <source>
        <dbReference type="ARBA" id="ARBA00022692"/>
    </source>
</evidence>
<evidence type="ECO:0000313" key="9">
    <source>
        <dbReference type="EMBL" id="MQL53087.1"/>
    </source>
</evidence>
<dbReference type="NCBIfam" id="TIGR00785">
    <property type="entry name" value="dass"/>
    <property type="match status" value="1"/>
</dbReference>
<feature type="transmembrane region" description="Helical" evidence="8">
    <location>
        <begin position="251"/>
        <end position="274"/>
    </location>
</feature>
<protein>
    <recommendedName>
        <fullName evidence="3">Sodium-dependent dicarboxylate transporter SdcS</fullName>
    </recommendedName>
    <alternativeName>
        <fullName evidence="7">Na(+)/dicarboxylate symporter</fullName>
    </alternativeName>
</protein>
<keyword evidence="4 8" id="KW-0812">Transmembrane</keyword>
<sequence length="507" mass="53988">MNDGHERRKVLDLSRYREKDRALPGLPAGQERGAGKRAPGKKLPGILGERRWLLLALLLVAAIDLMPTPPGLSVAGKYALGLWAFVVVCFLTEALPLPMTALFIGSYQIFTGIGTFHEVPRTFMDDAVIFIMGVLMTGAMLIKYNIHNRVTLYMLRLSGPRIERIILGMVAFCAFGAAFITEHAAVVIMLPVGVGLVSLCGGYQKVPNLARLLMLAISYGVIIGGVASPSGGARNALMIGLLNSLGLNVGYGQWVLMAAPFTLIMIPVVTYWLLSLYPPEISDLSRAVGSIKKEMEAAGPMTGRARAMLAIFLAVLAGWVFLGHRFGVGNIAMAGVILAAVFRLVDWSYLQSKTQWGVVLLYAGAISMGRMLISTGAATWLAGQLLHLAAAAEMTEGLHLLAVTASITALVTNTMADGPTVAVLGPVFLKVAELSHISPVATGVATSLAAAFSFLLIIATPANAIVYGPGFLRPVDFLKAGGVLFLLSLVLLIALLANLWWRAIGIW</sequence>
<evidence type="ECO:0000256" key="7">
    <source>
        <dbReference type="ARBA" id="ARBA00031174"/>
    </source>
</evidence>
<evidence type="ECO:0000256" key="2">
    <source>
        <dbReference type="ARBA" id="ARBA00006772"/>
    </source>
</evidence>
<proteinExistence type="inferred from homology"/>
<evidence type="ECO:0000256" key="5">
    <source>
        <dbReference type="ARBA" id="ARBA00022989"/>
    </source>
</evidence>
<keyword evidence="6 8" id="KW-0472">Membrane</keyword>
<feature type="transmembrane region" description="Helical" evidence="8">
    <location>
        <begin position="166"/>
        <end position="197"/>
    </location>
</feature>
<evidence type="ECO:0000256" key="6">
    <source>
        <dbReference type="ARBA" id="ARBA00023136"/>
    </source>
</evidence>
<feature type="transmembrane region" description="Helical" evidence="8">
    <location>
        <begin position="328"/>
        <end position="345"/>
    </location>
</feature>
<dbReference type="InterPro" id="IPR001898">
    <property type="entry name" value="SLC13A/DASS"/>
</dbReference>
<dbReference type="RefSeq" id="WP_341473964.1">
    <property type="nucleotide sequence ID" value="NZ_WHYR01000038.1"/>
</dbReference>
<evidence type="ECO:0000313" key="10">
    <source>
        <dbReference type="Proteomes" id="UP000441717"/>
    </source>
</evidence>
<comment type="similarity">
    <text evidence="2">Belongs to the SLC13A/DASS transporter (TC 2.A.47) family. NADC subfamily.</text>
</comment>
<dbReference type="GO" id="GO:0005886">
    <property type="term" value="C:plasma membrane"/>
    <property type="evidence" value="ECO:0007669"/>
    <property type="project" value="TreeGrafter"/>
</dbReference>
<feature type="transmembrane region" description="Helical" evidence="8">
    <location>
        <begin position="127"/>
        <end position="146"/>
    </location>
</feature>
<organism evidence="9 10">
    <name type="scientific">Desulfofundulus thermobenzoicus</name>
    <dbReference type="NCBI Taxonomy" id="29376"/>
    <lineage>
        <taxon>Bacteria</taxon>
        <taxon>Bacillati</taxon>
        <taxon>Bacillota</taxon>
        <taxon>Clostridia</taxon>
        <taxon>Eubacteriales</taxon>
        <taxon>Peptococcaceae</taxon>
        <taxon>Desulfofundulus</taxon>
    </lineage>
</organism>
<dbReference type="AlphaFoldDB" id="A0A6N7IUG7"/>
<evidence type="ECO:0000256" key="3">
    <source>
        <dbReference type="ARBA" id="ARBA00020150"/>
    </source>
</evidence>
<keyword evidence="10" id="KW-1185">Reference proteome</keyword>
<comment type="subcellular location">
    <subcellularLocation>
        <location evidence="1">Membrane</location>
        <topology evidence="1">Multi-pass membrane protein</topology>
    </subcellularLocation>
</comment>
<keyword evidence="5 8" id="KW-1133">Transmembrane helix</keyword>
<dbReference type="Proteomes" id="UP000441717">
    <property type="component" value="Unassembled WGS sequence"/>
</dbReference>
<evidence type="ECO:0000256" key="1">
    <source>
        <dbReference type="ARBA" id="ARBA00004141"/>
    </source>
</evidence>
<accession>A0A6N7IUG7</accession>
<feature type="transmembrane region" description="Helical" evidence="8">
    <location>
        <begin position="480"/>
        <end position="501"/>
    </location>
</feature>
<dbReference type="PANTHER" id="PTHR10283:SF82">
    <property type="entry name" value="SOLUTE CARRIER FAMILY 13 MEMBER 2"/>
    <property type="match status" value="1"/>
</dbReference>
<feature type="transmembrane region" description="Helical" evidence="8">
    <location>
        <begin position="52"/>
        <end position="70"/>
    </location>
</feature>
<dbReference type="GO" id="GO:1905039">
    <property type="term" value="P:carboxylic acid transmembrane transport"/>
    <property type="evidence" value="ECO:0007669"/>
    <property type="project" value="UniProtKB-ARBA"/>
</dbReference>
<dbReference type="PANTHER" id="PTHR10283">
    <property type="entry name" value="SOLUTE CARRIER FAMILY 13 MEMBER"/>
    <property type="match status" value="1"/>
</dbReference>
<dbReference type="Pfam" id="PF00939">
    <property type="entry name" value="Na_sulph_symp"/>
    <property type="match status" value="1"/>
</dbReference>
<feature type="transmembrane region" description="Helical" evidence="8">
    <location>
        <begin position="440"/>
        <end position="460"/>
    </location>
</feature>
<feature type="transmembrane region" description="Helical" evidence="8">
    <location>
        <begin position="357"/>
        <end position="381"/>
    </location>
</feature>
<reference evidence="9 10" key="1">
    <citation type="submission" date="2019-10" db="EMBL/GenBank/DDBJ databases">
        <title>Comparative genomics of sulfur disproportionating microorganisms.</title>
        <authorList>
            <person name="Ward L.M."/>
            <person name="Bertran E."/>
            <person name="Johnston D."/>
        </authorList>
    </citation>
    <scope>NUCLEOTIDE SEQUENCE [LARGE SCALE GENOMIC DNA]</scope>
    <source>
        <strain evidence="9 10">DSM 14055</strain>
    </source>
</reference>
<dbReference type="GO" id="GO:0008514">
    <property type="term" value="F:organic anion transmembrane transporter activity"/>
    <property type="evidence" value="ECO:0007669"/>
    <property type="project" value="UniProtKB-ARBA"/>
</dbReference>
<dbReference type="EMBL" id="WHYR01000038">
    <property type="protein sequence ID" value="MQL53087.1"/>
    <property type="molecule type" value="Genomic_DNA"/>
</dbReference>